<evidence type="ECO:0000313" key="2">
    <source>
        <dbReference type="EMBL" id="KAF8690645.1"/>
    </source>
</evidence>
<dbReference type="EMBL" id="JACEFO010001972">
    <property type="protein sequence ID" value="KAF8690645.1"/>
    <property type="molecule type" value="Genomic_DNA"/>
</dbReference>
<comment type="caution">
    <text evidence="2">The sequence shown here is derived from an EMBL/GenBank/DDBJ whole genome shotgun (WGS) entry which is preliminary data.</text>
</comment>
<dbReference type="AlphaFoldDB" id="A0A835EE45"/>
<organism evidence="2 3">
    <name type="scientific">Digitaria exilis</name>
    <dbReference type="NCBI Taxonomy" id="1010633"/>
    <lineage>
        <taxon>Eukaryota</taxon>
        <taxon>Viridiplantae</taxon>
        <taxon>Streptophyta</taxon>
        <taxon>Embryophyta</taxon>
        <taxon>Tracheophyta</taxon>
        <taxon>Spermatophyta</taxon>
        <taxon>Magnoliopsida</taxon>
        <taxon>Liliopsida</taxon>
        <taxon>Poales</taxon>
        <taxon>Poaceae</taxon>
        <taxon>PACMAD clade</taxon>
        <taxon>Panicoideae</taxon>
        <taxon>Panicodae</taxon>
        <taxon>Paniceae</taxon>
        <taxon>Anthephorinae</taxon>
        <taxon>Digitaria</taxon>
    </lineage>
</organism>
<feature type="region of interest" description="Disordered" evidence="1">
    <location>
        <begin position="1"/>
        <end position="30"/>
    </location>
</feature>
<evidence type="ECO:0000256" key="1">
    <source>
        <dbReference type="SAM" id="MobiDB-lite"/>
    </source>
</evidence>
<name>A0A835EE45_9POAL</name>
<proteinExistence type="predicted"/>
<accession>A0A835EE45</accession>
<keyword evidence="3" id="KW-1185">Reference proteome</keyword>
<gene>
    <name evidence="2" type="ORF">HU200_041017</name>
</gene>
<dbReference type="Proteomes" id="UP000636709">
    <property type="component" value="Unassembled WGS sequence"/>
</dbReference>
<feature type="compositionally biased region" description="Basic and acidic residues" evidence="1">
    <location>
        <begin position="10"/>
        <end position="30"/>
    </location>
</feature>
<reference evidence="2" key="1">
    <citation type="submission" date="2020-07" db="EMBL/GenBank/DDBJ databases">
        <title>Genome sequence and genetic diversity analysis of an under-domesticated orphan crop, white fonio (Digitaria exilis).</title>
        <authorList>
            <person name="Bennetzen J.L."/>
            <person name="Chen S."/>
            <person name="Ma X."/>
            <person name="Wang X."/>
            <person name="Yssel A.E.J."/>
            <person name="Chaluvadi S.R."/>
            <person name="Johnson M."/>
            <person name="Gangashetty P."/>
            <person name="Hamidou F."/>
            <person name="Sanogo M.D."/>
            <person name="Zwaenepoel A."/>
            <person name="Wallace J."/>
            <person name="Van De Peer Y."/>
            <person name="Van Deynze A."/>
        </authorList>
    </citation>
    <scope>NUCLEOTIDE SEQUENCE</scope>
    <source>
        <tissue evidence="2">Leaves</tissue>
    </source>
</reference>
<feature type="region of interest" description="Disordered" evidence="1">
    <location>
        <begin position="47"/>
        <end position="71"/>
    </location>
</feature>
<protein>
    <submittedName>
        <fullName evidence="2">Uncharacterized protein</fullName>
    </submittedName>
</protein>
<sequence length="375" mass="40541">MENVGQGKAIADHHSPRAGDDVTEAVKGDKGDSLQLAMANLLEDARLGAPTETPDPPSTKPDSRVDTHQRKPTAAVLNDLSWLALRGEAMVGFRSLWLLAVANRGLLGADGAQPRDCVKRLYRQLTRGAGGRGWGVGVYGQQVWRPPWLAILLAPPLQLAIDDDDRGLDIAFGPPHADMEEMLATAPGLVELRLRDIVFHIAGDGGLPLSCAWRSPELGSGRLGVCPSWSVRMSDYFKLFVALSGVKELNVGNFNGRTYQPYHFSLPPLLLPRSTWWADIAPRGVAGAWRHAVGLQGKRGMEPEALCVLMKTSPVWHKSPWVERQPWWPIEGVFTGARLGVELPAAEWSIPMLGAAARSGSCGGPTWASLSLSPA</sequence>
<evidence type="ECO:0000313" key="3">
    <source>
        <dbReference type="Proteomes" id="UP000636709"/>
    </source>
</evidence>